<organism evidence="13 14">
    <name type="scientific">Dreissena polymorpha</name>
    <name type="common">Zebra mussel</name>
    <name type="synonym">Mytilus polymorpha</name>
    <dbReference type="NCBI Taxonomy" id="45954"/>
    <lineage>
        <taxon>Eukaryota</taxon>
        <taxon>Metazoa</taxon>
        <taxon>Spiralia</taxon>
        <taxon>Lophotrochozoa</taxon>
        <taxon>Mollusca</taxon>
        <taxon>Bivalvia</taxon>
        <taxon>Autobranchia</taxon>
        <taxon>Heteroconchia</taxon>
        <taxon>Euheterodonta</taxon>
        <taxon>Imparidentia</taxon>
        <taxon>Neoheterodontei</taxon>
        <taxon>Myida</taxon>
        <taxon>Dreissenoidea</taxon>
        <taxon>Dreissenidae</taxon>
        <taxon>Dreissena</taxon>
    </lineage>
</organism>
<evidence type="ECO:0000313" key="14">
    <source>
        <dbReference type="Proteomes" id="UP000828390"/>
    </source>
</evidence>
<protein>
    <submittedName>
        <fullName evidence="13">Uncharacterized protein</fullName>
    </submittedName>
</protein>
<proteinExistence type="predicted"/>
<evidence type="ECO:0000256" key="8">
    <source>
        <dbReference type="ARBA" id="ARBA00023157"/>
    </source>
</evidence>
<evidence type="ECO:0000256" key="10">
    <source>
        <dbReference type="PROSITE-ProRule" id="PRU00124"/>
    </source>
</evidence>
<keyword evidence="3 12" id="KW-0812">Transmembrane</keyword>
<keyword evidence="6 12" id="KW-1133">Transmembrane helix</keyword>
<keyword evidence="4" id="KW-0732">Signal</keyword>
<feature type="compositionally biased region" description="Low complexity" evidence="11">
    <location>
        <begin position="114"/>
        <end position="189"/>
    </location>
</feature>
<comment type="caution">
    <text evidence="13">The sequence shown here is derived from an EMBL/GenBank/DDBJ whole genome shotgun (WGS) entry which is preliminary data.</text>
</comment>
<comment type="subcellular location">
    <subcellularLocation>
        <location evidence="2">Endomembrane system</location>
    </subcellularLocation>
    <subcellularLocation>
        <location evidence="1">Membrane</location>
        <topology evidence="1">Single-pass membrane protein</topology>
    </subcellularLocation>
</comment>
<evidence type="ECO:0000256" key="11">
    <source>
        <dbReference type="SAM" id="MobiDB-lite"/>
    </source>
</evidence>
<feature type="disulfide bond" evidence="10">
    <location>
        <begin position="202"/>
        <end position="220"/>
    </location>
</feature>
<sequence length="302" mass="32284">MDHYNESSVNLLSVKKINGNHPPLNNNLDKDIEKSSENNNVLSDNKLYELESFTPEDLSDNSDSSTLHSKCGFYLCAGVLITFMIVLIVGIILFVKLSAIDSQKLMNRTTTEVPPYTSSASTVPSSTTELLSSSSTSSSPTWSSTSVSTVASSSTSLSSTSPPSTSSVSSISSSSVMNNTTESSTTISTSPISVCDSGEFRCADGSCIRAQYVCDGRPHCPGADDEYQSCKCSADQFQCANGQCISSNFRCDKVAQCDDLSDEINCTNCSGFQCNSGLCLWTTSVQCNNHIDCLDLSDELNC</sequence>
<dbReference type="Proteomes" id="UP000828390">
    <property type="component" value="Unassembled WGS sequence"/>
</dbReference>
<feature type="disulfide bond" evidence="10">
    <location>
        <begin position="287"/>
        <end position="302"/>
    </location>
</feature>
<comment type="caution">
    <text evidence="10">Lacks conserved residue(s) required for the propagation of feature annotation.</text>
</comment>
<name>A0A9D4K5J7_DREPO</name>
<dbReference type="InterPro" id="IPR023415">
    <property type="entry name" value="LDLR_class-A_CS"/>
</dbReference>
<dbReference type="Gene3D" id="4.10.400.10">
    <property type="entry name" value="Low-density Lipoprotein Receptor"/>
    <property type="match status" value="3"/>
</dbReference>
<dbReference type="SUPFAM" id="SSF57424">
    <property type="entry name" value="LDL receptor-like module"/>
    <property type="match status" value="3"/>
</dbReference>
<keyword evidence="14" id="KW-1185">Reference proteome</keyword>
<feature type="region of interest" description="Disordered" evidence="11">
    <location>
        <begin position="111"/>
        <end position="189"/>
    </location>
</feature>
<dbReference type="GO" id="GO:0016192">
    <property type="term" value="P:vesicle-mediated transport"/>
    <property type="evidence" value="ECO:0007669"/>
    <property type="project" value="UniProtKB-ARBA"/>
</dbReference>
<gene>
    <name evidence="13" type="ORF">DPMN_106620</name>
</gene>
<reference evidence="13" key="1">
    <citation type="journal article" date="2019" name="bioRxiv">
        <title>The Genome of the Zebra Mussel, Dreissena polymorpha: A Resource for Invasive Species Research.</title>
        <authorList>
            <person name="McCartney M.A."/>
            <person name="Auch B."/>
            <person name="Kono T."/>
            <person name="Mallez S."/>
            <person name="Zhang Y."/>
            <person name="Obille A."/>
            <person name="Becker A."/>
            <person name="Abrahante J.E."/>
            <person name="Garbe J."/>
            <person name="Badalamenti J.P."/>
            <person name="Herman A."/>
            <person name="Mangelson H."/>
            <person name="Liachko I."/>
            <person name="Sullivan S."/>
            <person name="Sone E.D."/>
            <person name="Koren S."/>
            <person name="Silverstein K.A.T."/>
            <person name="Beckman K.B."/>
            <person name="Gohl D.M."/>
        </authorList>
    </citation>
    <scope>NUCLEOTIDE SEQUENCE</scope>
    <source>
        <strain evidence="13">Duluth1</strain>
        <tissue evidence="13">Whole animal</tissue>
    </source>
</reference>
<evidence type="ECO:0000256" key="9">
    <source>
        <dbReference type="ARBA" id="ARBA00023180"/>
    </source>
</evidence>
<dbReference type="GO" id="GO:0012505">
    <property type="term" value="C:endomembrane system"/>
    <property type="evidence" value="ECO:0007669"/>
    <property type="project" value="UniProtKB-SubCell"/>
</dbReference>
<dbReference type="PROSITE" id="PS01209">
    <property type="entry name" value="LDLRA_1"/>
    <property type="match status" value="2"/>
</dbReference>
<dbReference type="InterPro" id="IPR050685">
    <property type="entry name" value="LDLR"/>
</dbReference>
<keyword evidence="9" id="KW-0325">Glycoprotein</keyword>
<evidence type="ECO:0000256" key="5">
    <source>
        <dbReference type="ARBA" id="ARBA00022737"/>
    </source>
</evidence>
<keyword evidence="7 12" id="KW-0472">Membrane</keyword>
<feature type="disulfide bond" evidence="10">
    <location>
        <begin position="195"/>
        <end position="207"/>
    </location>
</feature>
<dbReference type="InterPro" id="IPR036055">
    <property type="entry name" value="LDL_receptor-like_sf"/>
</dbReference>
<dbReference type="PANTHER" id="PTHR24270">
    <property type="entry name" value="LOW-DENSITY LIPOPROTEIN RECEPTOR-RELATED"/>
    <property type="match status" value="1"/>
</dbReference>
<dbReference type="FunFam" id="4.10.400.10:FF:000034">
    <property type="entry name" value="Low-density lipoprotein receptor-related protein 2"/>
    <property type="match status" value="1"/>
</dbReference>
<feature type="transmembrane region" description="Helical" evidence="12">
    <location>
        <begin position="72"/>
        <end position="95"/>
    </location>
</feature>
<dbReference type="AlphaFoldDB" id="A0A9D4K5J7"/>
<dbReference type="GO" id="GO:0005886">
    <property type="term" value="C:plasma membrane"/>
    <property type="evidence" value="ECO:0007669"/>
    <property type="project" value="TreeGrafter"/>
</dbReference>
<evidence type="ECO:0000256" key="3">
    <source>
        <dbReference type="ARBA" id="ARBA00022692"/>
    </source>
</evidence>
<dbReference type="PROSITE" id="PS50068">
    <property type="entry name" value="LDLRA_2"/>
    <property type="match status" value="3"/>
</dbReference>
<evidence type="ECO:0000256" key="7">
    <source>
        <dbReference type="ARBA" id="ARBA00023136"/>
    </source>
</evidence>
<dbReference type="CDD" id="cd00112">
    <property type="entry name" value="LDLa"/>
    <property type="match status" value="2"/>
</dbReference>
<evidence type="ECO:0000256" key="2">
    <source>
        <dbReference type="ARBA" id="ARBA00004308"/>
    </source>
</evidence>
<dbReference type="EMBL" id="JAIWYP010000004">
    <property type="protein sequence ID" value="KAH3833314.1"/>
    <property type="molecule type" value="Genomic_DNA"/>
</dbReference>
<feature type="disulfide bond" evidence="10">
    <location>
        <begin position="239"/>
        <end position="257"/>
    </location>
</feature>
<feature type="disulfide bond" evidence="10">
    <location>
        <begin position="251"/>
        <end position="266"/>
    </location>
</feature>
<dbReference type="Pfam" id="PF00057">
    <property type="entry name" value="Ldl_recept_a"/>
    <property type="match status" value="3"/>
</dbReference>
<feature type="non-terminal residue" evidence="13">
    <location>
        <position position="302"/>
    </location>
</feature>
<dbReference type="PRINTS" id="PR00261">
    <property type="entry name" value="LDLRECEPTOR"/>
</dbReference>
<evidence type="ECO:0000256" key="6">
    <source>
        <dbReference type="ARBA" id="ARBA00022989"/>
    </source>
</evidence>
<evidence type="ECO:0000256" key="1">
    <source>
        <dbReference type="ARBA" id="ARBA00004167"/>
    </source>
</evidence>
<reference evidence="13" key="2">
    <citation type="submission" date="2020-11" db="EMBL/GenBank/DDBJ databases">
        <authorList>
            <person name="McCartney M.A."/>
            <person name="Auch B."/>
            <person name="Kono T."/>
            <person name="Mallez S."/>
            <person name="Becker A."/>
            <person name="Gohl D.M."/>
            <person name="Silverstein K.A.T."/>
            <person name="Koren S."/>
            <person name="Bechman K.B."/>
            <person name="Herman A."/>
            <person name="Abrahante J.E."/>
            <person name="Garbe J."/>
        </authorList>
    </citation>
    <scope>NUCLEOTIDE SEQUENCE</scope>
    <source>
        <strain evidence="13">Duluth1</strain>
        <tissue evidence="13">Whole animal</tissue>
    </source>
</reference>
<evidence type="ECO:0000256" key="12">
    <source>
        <dbReference type="SAM" id="Phobius"/>
    </source>
</evidence>
<keyword evidence="5" id="KW-0677">Repeat</keyword>
<accession>A0A9D4K5J7</accession>
<feature type="disulfide bond" evidence="10">
    <location>
        <begin position="232"/>
        <end position="244"/>
    </location>
</feature>
<dbReference type="InterPro" id="IPR002172">
    <property type="entry name" value="LDrepeatLR_classA_rpt"/>
</dbReference>
<evidence type="ECO:0000313" key="13">
    <source>
        <dbReference type="EMBL" id="KAH3833314.1"/>
    </source>
</evidence>
<keyword evidence="8 10" id="KW-1015">Disulfide bond</keyword>
<evidence type="ECO:0000256" key="4">
    <source>
        <dbReference type="ARBA" id="ARBA00022729"/>
    </source>
</evidence>
<dbReference type="SMART" id="SM00192">
    <property type="entry name" value="LDLa"/>
    <property type="match status" value="3"/>
</dbReference>